<name>A0A099P3P0_PICKU</name>
<organism evidence="1 2">
    <name type="scientific">Pichia kudriavzevii</name>
    <name type="common">Yeast</name>
    <name type="synonym">Issatchenkia orientalis</name>
    <dbReference type="NCBI Taxonomy" id="4909"/>
    <lineage>
        <taxon>Eukaryota</taxon>
        <taxon>Fungi</taxon>
        <taxon>Dikarya</taxon>
        <taxon>Ascomycota</taxon>
        <taxon>Saccharomycotina</taxon>
        <taxon>Pichiomycetes</taxon>
        <taxon>Pichiales</taxon>
        <taxon>Pichiaceae</taxon>
        <taxon>Pichia</taxon>
    </lineage>
</organism>
<dbReference type="Proteomes" id="UP000029867">
    <property type="component" value="Unassembled WGS sequence"/>
</dbReference>
<dbReference type="HOGENOM" id="CLU_576268_0_0_1"/>
<accession>A0A099P3P0</accession>
<reference evidence="2" key="1">
    <citation type="journal article" date="2014" name="Microb. Cell Fact.">
        <title>Exploiting Issatchenkia orientalis SD108 for succinic acid production.</title>
        <authorList>
            <person name="Xiao H."/>
            <person name="Shao Z."/>
            <person name="Jiang Y."/>
            <person name="Dole S."/>
            <person name="Zhao H."/>
        </authorList>
    </citation>
    <scope>NUCLEOTIDE SEQUENCE [LARGE SCALE GENOMIC DNA]</scope>
    <source>
        <strain evidence="2">SD108</strain>
    </source>
</reference>
<comment type="caution">
    <text evidence="1">The sequence shown here is derived from an EMBL/GenBank/DDBJ whole genome shotgun (WGS) entry which is preliminary data.</text>
</comment>
<dbReference type="EMBL" id="JQFK01000017">
    <property type="protein sequence ID" value="KGK38676.1"/>
    <property type="molecule type" value="Genomic_DNA"/>
</dbReference>
<evidence type="ECO:0000313" key="2">
    <source>
        <dbReference type="Proteomes" id="UP000029867"/>
    </source>
</evidence>
<evidence type="ECO:0000313" key="1">
    <source>
        <dbReference type="EMBL" id="KGK38676.1"/>
    </source>
</evidence>
<sequence length="474" mass="54322">MKGAKFEEVVKVLYKLPADLSKELVSDALLSVFSKSELICFMMDNIDRVKTDPLLRFVELNDLIITVNRQHIVFDVACKNADSFGLASDDGKSLFKLYTLLELQKITISRIIFQNWDQQFVPFSTYSKLVEVQTSRVSDILSLIDDFKSQDYTKTLIISLGINNIYDTKCFSSVLENHQNKLENIRFKTKFSLGNFLNEPGYVNYIVGTLELIKDNIIWIDELIVSLYLNASPSNGSEIGEYIDYNMINSITICEPDDSDNIPENLQYTWISKCENLRELTIDTFIDIDDYTFGDLTGLDKLTSVQIDFNSYDCFWVSNRLPETLKRLSIPYDFTSSNDDANMLKIPKFLDELELYIEEENTDIKFKDFSFSKESKLRGILICNAFAEPGVATISFAKLPPPTLKYIVLATSAYIRNACLDGHRFNICISPDHSDELHERLKHIYSNIPLINTIERKVSTKSLDFSLASRRLLS</sequence>
<proteinExistence type="predicted"/>
<dbReference type="AlphaFoldDB" id="A0A099P3P0"/>
<dbReference type="VEuPathDB" id="FungiDB:C5L36_0C11110"/>
<gene>
    <name evidence="1" type="ORF">JL09_g2211</name>
</gene>
<protein>
    <submittedName>
        <fullName evidence="1">Uncharacterized protein</fullName>
    </submittedName>
</protein>